<name>A0ABV8D6C7_9BURK</name>
<dbReference type="Proteomes" id="UP001595693">
    <property type="component" value="Unassembled WGS sequence"/>
</dbReference>
<feature type="transmembrane region" description="Helical" evidence="1">
    <location>
        <begin position="43"/>
        <end position="61"/>
    </location>
</feature>
<keyword evidence="1" id="KW-0472">Membrane</keyword>
<comment type="caution">
    <text evidence="2">The sequence shown here is derived from an EMBL/GenBank/DDBJ whole genome shotgun (WGS) entry which is preliminary data.</text>
</comment>
<dbReference type="EMBL" id="JBHSAJ010000006">
    <property type="protein sequence ID" value="MFC3933861.1"/>
    <property type="molecule type" value="Genomic_DNA"/>
</dbReference>
<evidence type="ECO:0008006" key="4">
    <source>
        <dbReference type="Google" id="ProtNLM"/>
    </source>
</evidence>
<evidence type="ECO:0000313" key="3">
    <source>
        <dbReference type="Proteomes" id="UP001595693"/>
    </source>
</evidence>
<sequence length="159" mass="17345">MFYPLRRSRLLGGLLGALLLTSAAGLGAWLVRSGDAASPWPAAMAGGLWCLAAASAFHFWFCQFSGGIHWDGQTWTLVAPKSGAAWMALSGPPEVLLDLQSYLWLHVIPVGHRRTWLWLACSAQPERWLDLRRAVYSRARPGADNADETAPASSRGRES</sequence>
<reference evidence="3" key="1">
    <citation type="journal article" date="2019" name="Int. J. Syst. Evol. Microbiol.">
        <title>The Global Catalogue of Microorganisms (GCM) 10K type strain sequencing project: providing services to taxonomists for standard genome sequencing and annotation.</title>
        <authorList>
            <consortium name="The Broad Institute Genomics Platform"/>
            <consortium name="The Broad Institute Genome Sequencing Center for Infectious Disease"/>
            <person name="Wu L."/>
            <person name="Ma J."/>
        </authorList>
    </citation>
    <scope>NUCLEOTIDE SEQUENCE [LARGE SCALE GENOMIC DNA]</scope>
    <source>
        <strain evidence="3">CCUG 2113</strain>
    </source>
</reference>
<keyword evidence="3" id="KW-1185">Reference proteome</keyword>
<accession>A0ABV8D6C7</accession>
<proteinExistence type="predicted"/>
<organism evidence="2 3">
    <name type="scientific">Acidovorax facilis</name>
    <dbReference type="NCBI Taxonomy" id="12917"/>
    <lineage>
        <taxon>Bacteria</taxon>
        <taxon>Pseudomonadati</taxon>
        <taxon>Pseudomonadota</taxon>
        <taxon>Betaproteobacteria</taxon>
        <taxon>Burkholderiales</taxon>
        <taxon>Comamonadaceae</taxon>
        <taxon>Acidovorax</taxon>
    </lineage>
</organism>
<evidence type="ECO:0000313" key="2">
    <source>
        <dbReference type="EMBL" id="MFC3933861.1"/>
    </source>
</evidence>
<gene>
    <name evidence="2" type="ORF">ACFOW3_04400</name>
</gene>
<protein>
    <recommendedName>
        <fullName evidence="4">Toxin CptA</fullName>
    </recommendedName>
</protein>
<evidence type="ECO:0000256" key="1">
    <source>
        <dbReference type="SAM" id="Phobius"/>
    </source>
</evidence>
<keyword evidence="1" id="KW-1133">Transmembrane helix</keyword>
<dbReference type="RefSeq" id="WP_238385660.1">
    <property type="nucleotide sequence ID" value="NZ_JAMXAX010000019.1"/>
</dbReference>
<keyword evidence="1" id="KW-0812">Transmembrane</keyword>